<dbReference type="InterPro" id="IPR036249">
    <property type="entry name" value="Thioredoxin-like_sf"/>
</dbReference>
<proteinExistence type="inferred from homology"/>
<dbReference type="AlphaFoldDB" id="A0A7S0VJD9"/>
<evidence type="ECO:0000256" key="3">
    <source>
        <dbReference type="ARBA" id="ARBA00022898"/>
    </source>
</evidence>
<dbReference type="GO" id="GO:0009069">
    <property type="term" value="P:serine family amino acid metabolic process"/>
    <property type="evidence" value="ECO:0007669"/>
    <property type="project" value="UniProtKB-ARBA"/>
</dbReference>
<dbReference type="FunFam" id="3.40.50.1100:FF:000003">
    <property type="entry name" value="Cystathionine beta-synthase"/>
    <property type="match status" value="1"/>
</dbReference>
<evidence type="ECO:0000313" key="6">
    <source>
        <dbReference type="EMBL" id="CAD8788435.1"/>
    </source>
</evidence>
<dbReference type="InterPro" id="IPR050214">
    <property type="entry name" value="Cys_Synth/Cystath_Beta-Synth"/>
</dbReference>
<dbReference type="SUPFAM" id="SSF52833">
    <property type="entry name" value="Thioredoxin-like"/>
    <property type="match status" value="1"/>
</dbReference>
<dbReference type="Pfam" id="PF00462">
    <property type="entry name" value="Glutaredoxin"/>
    <property type="match status" value="1"/>
</dbReference>
<evidence type="ECO:0000256" key="2">
    <source>
        <dbReference type="ARBA" id="ARBA00007103"/>
    </source>
</evidence>
<dbReference type="InterPro" id="IPR002109">
    <property type="entry name" value="Glutaredoxin"/>
</dbReference>
<feature type="domain" description="Glutaredoxin" evidence="5">
    <location>
        <begin position="425"/>
        <end position="491"/>
    </location>
</feature>
<dbReference type="Gene3D" id="3.40.30.10">
    <property type="entry name" value="Glutaredoxin"/>
    <property type="match status" value="1"/>
</dbReference>
<dbReference type="Gene3D" id="3.40.50.1100">
    <property type="match status" value="2"/>
</dbReference>
<gene>
    <name evidence="6" type="ORF">HTEP1355_LOCUS5302</name>
</gene>
<name>A0A7S0VJD9_9CRYP</name>
<evidence type="ECO:0000256" key="1">
    <source>
        <dbReference type="ARBA" id="ARBA00001933"/>
    </source>
</evidence>
<dbReference type="InterPro" id="IPR036052">
    <property type="entry name" value="TrpB-like_PALP_sf"/>
</dbReference>
<dbReference type="PROSITE" id="PS51354">
    <property type="entry name" value="GLUTAREDOXIN_2"/>
    <property type="match status" value="1"/>
</dbReference>
<feature type="domain" description="Tryptophan synthase beta chain-like PALP" evidence="4">
    <location>
        <begin position="44"/>
        <end position="365"/>
    </location>
</feature>
<comment type="similarity">
    <text evidence="2">Belongs to the cysteine synthase/cystathionine beta-synthase family.</text>
</comment>
<dbReference type="CDD" id="cd02066">
    <property type="entry name" value="GRX_family"/>
    <property type="match status" value="1"/>
</dbReference>
<dbReference type="InterPro" id="IPR001926">
    <property type="entry name" value="TrpB-like_PALP"/>
</dbReference>
<evidence type="ECO:0008006" key="7">
    <source>
        <dbReference type="Google" id="ProtNLM"/>
    </source>
</evidence>
<evidence type="ECO:0000259" key="5">
    <source>
        <dbReference type="Pfam" id="PF00462"/>
    </source>
</evidence>
<protein>
    <recommendedName>
        <fullName evidence="7">Cysteine synthase</fullName>
    </recommendedName>
</protein>
<accession>A0A7S0VJD9</accession>
<dbReference type="CDD" id="cd01561">
    <property type="entry name" value="CBS_like"/>
    <property type="match status" value="1"/>
</dbReference>
<evidence type="ECO:0000259" key="4">
    <source>
        <dbReference type="Pfam" id="PF00291"/>
    </source>
</evidence>
<keyword evidence="3" id="KW-0663">Pyridoxal phosphate</keyword>
<dbReference type="GO" id="GO:0006534">
    <property type="term" value="P:cysteine metabolic process"/>
    <property type="evidence" value="ECO:0007669"/>
    <property type="project" value="UniProtKB-ARBA"/>
</dbReference>
<dbReference type="GO" id="GO:0044272">
    <property type="term" value="P:sulfur compound biosynthetic process"/>
    <property type="evidence" value="ECO:0007669"/>
    <property type="project" value="UniProtKB-ARBA"/>
</dbReference>
<organism evidence="6">
    <name type="scientific">Hemiselmis tepida</name>
    <dbReference type="NCBI Taxonomy" id="464990"/>
    <lineage>
        <taxon>Eukaryota</taxon>
        <taxon>Cryptophyceae</taxon>
        <taxon>Cryptomonadales</taxon>
        <taxon>Hemiselmidaceae</taxon>
        <taxon>Hemiselmis</taxon>
    </lineage>
</organism>
<dbReference type="Pfam" id="PF00291">
    <property type="entry name" value="PALP"/>
    <property type="match status" value="1"/>
</dbReference>
<dbReference type="SUPFAM" id="SSF53686">
    <property type="entry name" value="Tryptophan synthase beta subunit-like PLP-dependent enzymes"/>
    <property type="match status" value="1"/>
</dbReference>
<comment type="cofactor">
    <cofactor evidence="1">
        <name>pyridoxal 5'-phosphate</name>
        <dbReference type="ChEBI" id="CHEBI:597326"/>
    </cofactor>
</comment>
<dbReference type="EMBL" id="HBFN01009125">
    <property type="protein sequence ID" value="CAD8788435.1"/>
    <property type="molecule type" value="Transcribed_RNA"/>
</dbReference>
<reference evidence="6" key="1">
    <citation type="submission" date="2021-01" db="EMBL/GenBank/DDBJ databases">
        <authorList>
            <person name="Corre E."/>
            <person name="Pelletier E."/>
            <person name="Niang G."/>
            <person name="Scheremetjew M."/>
            <person name="Finn R."/>
            <person name="Kale V."/>
            <person name="Holt S."/>
            <person name="Cochrane G."/>
            <person name="Meng A."/>
            <person name="Brown T."/>
            <person name="Cohen L."/>
        </authorList>
    </citation>
    <scope>NUCLEOTIDE SEQUENCE</scope>
    <source>
        <strain evidence="6">CCMP443</strain>
    </source>
</reference>
<sequence>MIPVTVPGGTKALSRVVGTRAFTMGIPPNLELNRAPALVHDSILSTIGKTPVVRLSNKMAPAGVEVFVKCEQANPMGSVKDRLALGVIEWAEANGQLKSGQTVVEASSGNTGIGLAMVCAAKGYPFVCVMSESFSIERRKLMRFLGAKVVLTNPAHKGSGMVIKAEELAQHHGWFLPRQFDSEANAWMHEMTTGPEIVEQLCSEAGRGLDHFVCAYGTGGTLNGVSRVLRAQSPGTKIHVCEPDNAPLLHSGIETEYPDGAAAAEGAGEGAPATSSFAEVHPVWRPHLLQGWAPDWIPKLVSEVAASKGFDGLLHVGGDEAMAVARDLARKEGIFTGTSGGGTLACALRLAASAPEGTRILAMLADTGERYLSTPLFEDIPADMTEEEKEIAASTPSQPPPPATLPAVTPAATEFVSDFISKNKVAIFSLEYCEFCWTIFRFFDAIGVPYSKVNIDAFEYAEGNVGNTYRAALQERTDCKTFPQVFIDGEYLGGAADACIKWRKGELQPLLEAAGLKQNDFNGYEGDPFEFLPKWMTQNPLRSK</sequence>
<dbReference type="PANTHER" id="PTHR10314">
    <property type="entry name" value="CYSTATHIONINE BETA-SYNTHASE"/>
    <property type="match status" value="1"/>
</dbReference>